<sequence length="151" mass="16474">MPLVKTAVQPGPNPACTGSTSPGDHMDDSTMVIKRTRTPSPGKTHKSVKSTKPTMDCATHSYACVTASTPLRTAESAGLPHPPPTCKQVILIRFLDGSRCFIHPAKVFRAVCGSIFAKKYIKQTNWPSLEVAKELSLRWPTSITWSRPQSQ</sequence>
<gene>
    <name evidence="2" type="ORF">E2C01_070148</name>
</gene>
<name>A0A5B7I4N7_PORTR</name>
<proteinExistence type="predicted"/>
<keyword evidence="3" id="KW-1185">Reference proteome</keyword>
<organism evidence="2 3">
    <name type="scientific">Portunus trituberculatus</name>
    <name type="common">Swimming crab</name>
    <name type="synonym">Neptunus trituberculatus</name>
    <dbReference type="NCBI Taxonomy" id="210409"/>
    <lineage>
        <taxon>Eukaryota</taxon>
        <taxon>Metazoa</taxon>
        <taxon>Ecdysozoa</taxon>
        <taxon>Arthropoda</taxon>
        <taxon>Crustacea</taxon>
        <taxon>Multicrustacea</taxon>
        <taxon>Malacostraca</taxon>
        <taxon>Eumalacostraca</taxon>
        <taxon>Eucarida</taxon>
        <taxon>Decapoda</taxon>
        <taxon>Pleocyemata</taxon>
        <taxon>Brachyura</taxon>
        <taxon>Eubrachyura</taxon>
        <taxon>Portunoidea</taxon>
        <taxon>Portunidae</taxon>
        <taxon>Portuninae</taxon>
        <taxon>Portunus</taxon>
    </lineage>
</organism>
<protein>
    <submittedName>
        <fullName evidence="2">Uncharacterized protein</fullName>
    </submittedName>
</protein>
<accession>A0A5B7I4N7</accession>
<dbReference type="AlphaFoldDB" id="A0A5B7I4N7"/>
<dbReference type="EMBL" id="VSRR010041788">
    <property type="protein sequence ID" value="MPC75754.1"/>
    <property type="molecule type" value="Genomic_DNA"/>
</dbReference>
<evidence type="ECO:0000313" key="3">
    <source>
        <dbReference type="Proteomes" id="UP000324222"/>
    </source>
</evidence>
<evidence type="ECO:0000313" key="2">
    <source>
        <dbReference type="EMBL" id="MPC75754.1"/>
    </source>
</evidence>
<evidence type="ECO:0000256" key="1">
    <source>
        <dbReference type="SAM" id="MobiDB-lite"/>
    </source>
</evidence>
<feature type="region of interest" description="Disordered" evidence="1">
    <location>
        <begin position="1"/>
        <end position="28"/>
    </location>
</feature>
<dbReference type="Proteomes" id="UP000324222">
    <property type="component" value="Unassembled WGS sequence"/>
</dbReference>
<comment type="caution">
    <text evidence="2">The sequence shown here is derived from an EMBL/GenBank/DDBJ whole genome shotgun (WGS) entry which is preliminary data.</text>
</comment>
<reference evidence="2 3" key="1">
    <citation type="submission" date="2019-05" db="EMBL/GenBank/DDBJ databases">
        <title>Another draft genome of Portunus trituberculatus and its Hox gene families provides insights of decapod evolution.</title>
        <authorList>
            <person name="Jeong J.-H."/>
            <person name="Song I."/>
            <person name="Kim S."/>
            <person name="Choi T."/>
            <person name="Kim D."/>
            <person name="Ryu S."/>
            <person name="Kim W."/>
        </authorList>
    </citation>
    <scope>NUCLEOTIDE SEQUENCE [LARGE SCALE GENOMIC DNA]</scope>
    <source>
        <tissue evidence="2">Muscle</tissue>
    </source>
</reference>
<dbReference type="OrthoDB" id="5314041at2759"/>